<protein>
    <submittedName>
        <fullName evidence="3">CPBP family intramembrane metalloprotease</fullName>
    </submittedName>
</protein>
<feature type="transmembrane region" description="Helical" evidence="1">
    <location>
        <begin position="7"/>
        <end position="26"/>
    </location>
</feature>
<name>A0A6M0LIA2_PSEXY</name>
<organism evidence="3 4">
    <name type="scientific">Pseudobutyrivibrio xylanivorans</name>
    <dbReference type="NCBI Taxonomy" id="185007"/>
    <lineage>
        <taxon>Bacteria</taxon>
        <taxon>Bacillati</taxon>
        <taxon>Bacillota</taxon>
        <taxon>Clostridia</taxon>
        <taxon>Lachnospirales</taxon>
        <taxon>Lachnospiraceae</taxon>
        <taxon>Pseudobutyrivibrio</taxon>
    </lineage>
</organism>
<dbReference type="GO" id="GO:0080120">
    <property type="term" value="P:CAAX-box protein maturation"/>
    <property type="evidence" value="ECO:0007669"/>
    <property type="project" value="UniProtKB-ARBA"/>
</dbReference>
<comment type="caution">
    <text evidence="3">The sequence shown here is derived from an EMBL/GenBank/DDBJ whole genome shotgun (WGS) entry which is preliminary data.</text>
</comment>
<keyword evidence="1" id="KW-0472">Membrane</keyword>
<dbReference type="InterPro" id="IPR003675">
    <property type="entry name" value="Rce1/LyrA-like_dom"/>
</dbReference>
<dbReference type="RefSeq" id="WP_090487816.1">
    <property type="nucleotide sequence ID" value="NZ_VTVE01000002.1"/>
</dbReference>
<accession>A0A6M0LIA2</accession>
<keyword evidence="3" id="KW-0482">Metalloprotease</keyword>
<keyword evidence="1" id="KW-1133">Transmembrane helix</keyword>
<feature type="transmembrane region" description="Helical" evidence="1">
    <location>
        <begin position="196"/>
        <end position="215"/>
    </location>
</feature>
<dbReference type="Pfam" id="PF02517">
    <property type="entry name" value="Rce1-like"/>
    <property type="match status" value="1"/>
</dbReference>
<feature type="transmembrane region" description="Helical" evidence="1">
    <location>
        <begin position="99"/>
        <end position="119"/>
    </location>
</feature>
<sequence>MKKRSSTPGFILAVIMFLISSVGLLFLGEGNFGLPGMIARYVIGIVGVVFMAKVYGVNFKIKGFFKGLFSVIGLVGVVCCIHNLIAMRIPTDLGLKEGLPSAILMFLLMMSVGVFEEAIYRGVLFNTLRNCFGESKGRIMLAVILSAIPFGITHFLNLIFYPNLVVWTTSQVVYATAGGILFACVYYITDNFWLVVFLHGLYDFFASIWSCFVSQAEGIGIPAVDSTIMQGIKDAFFDCTIGVIAFIVLLVVLNKREKESEV</sequence>
<dbReference type="GO" id="GO:0004175">
    <property type="term" value="F:endopeptidase activity"/>
    <property type="evidence" value="ECO:0007669"/>
    <property type="project" value="UniProtKB-ARBA"/>
</dbReference>
<dbReference type="AlphaFoldDB" id="A0A6M0LIA2"/>
<feature type="transmembrane region" description="Helical" evidence="1">
    <location>
        <begin position="139"/>
        <end position="160"/>
    </location>
</feature>
<dbReference type="GO" id="GO:0006508">
    <property type="term" value="P:proteolysis"/>
    <property type="evidence" value="ECO:0007669"/>
    <property type="project" value="UniProtKB-KW"/>
</dbReference>
<evidence type="ECO:0000313" key="4">
    <source>
        <dbReference type="Proteomes" id="UP000473091"/>
    </source>
</evidence>
<gene>
    <name evidence="3" type="ORF">F0Q01_07230</name>
</gene>
<feature type="transmembrane region" description="Helical" evidence="1">
    <location>
        <begin position="38"/>
        <end position="56"/>
    </location>
</feature>
<keyword evidence="3" id="KW-0645">Protease</keyword>
<keyword evidence="1" id="KW-0812">Transmembrane</keyword>
<keyword evidence="3" id="KW-0378">Hydrolase</keyword>
<feature type="transmembrane region" description="Helical" evidence="1">
    <location>
        <begin position="235"/>
        <end position="253"/>
    </location>
</feature>
<reference evidence="3 4" key="1">
    <citation type="submission" date="2019-09" db="EMBL/GenBank/DDBJ databases">
        <authorList>
            <person name="Pidcock S.E."/>
            <person name="Huws S.A."/>
        </authorList>
    </citation>
    <scope>NUCLEOTIDE SEQUENCE [LARGE SCALE GENOMIC DNA]</scope>
    <source>
        <strain evidence="3 4">MZ8</strain>
    </source>
</reference>
<evidence type="ECO:0000313" key="3">
    <source>
        <dbReference type="EMBL" id="NEX01669.1"/>
    </source>
</evidence>
<feature type="transmembrane region" description="Helical" evidence="1">
    <location>
        <begin position="172"/>
        <end position="189"/>
    </location>
</feature>
<reference evidence="3 4" key="2">
    <citation type="submission" date="2020-03" db="EMBL/GenBank/DDBJ databases">
        <title>Investigating the evolutionary divergence of the Butyrivibrio group.</title>
        <authorList>
            <person name="Skvortsov T."/>
            <person name="Santos F.G."/>
            <person name="Ting K.S."/>
            <person name="Creevey C.J."/>
        </authorList>
    </citation>
    <scope>NUCLEOTIDE SEQUENCE [LARGE SCALE GENOMIC DNA]</scope>
    <source>
        <strain evidence="3 4">MZ8</strain>
    </source>
</reference>
<evidence type="ECO:0000259" key="2">
    <source>
        <dbReference type="Pfam" id="PF02517"/>
    </source>
</evidence>
<dbReference type="GO" id="GO:0008237">
    <property type="term" value="F:metallopeptidase activity"/>
    <property type="evidence" value="ECO:0007669"/>
    <property type="project" value="UniProtKB-KW"/>
</dbReference>
<feature type="domain" description="CAAX prenyl protease 2/Lysostaphin resistance protein A-like" evidence="2">
    <location>
        <begin position="102"/>
        <end position="205"/>
    </location>
</feature>
<feature type="transmembrane region" description="Helical" evidence="1">
    <location>
        <begin position="68"/>
        <end position="87"/>
    </location>
</feature>
<dbReference type="EMBL" id="VTVE01000002">
    <property type="protein sequence ID" value="NEX01669.1"/>
    <property type="molecule type" value="Genomic_DNA"/>
</dbReference>
<evidence type="ECO:0000256" key="1">
    <source>
        <dbReference type="SAM" id="Phobius"/>
    </source>
</evidence>
<dbReference type="Proteomes" id="UP000473091">
    <property type="component" value="Unassembled WGS sequence"/>
</dbReference>
<proteinExistence type="predicted"/>